<evidence type="ECO:0000313" key="3">
    <source>
        <dbReference type="Proteomes" id="UP000631114"/>
    </source>
</evidence>
<reference evidence="2 3" key="1">
    <citation type="submission" date="2020-10" db="EMBL/GenBank/DDBJ databases">
        <title>The Coptis chinensis genome and diversification of protoberbering-type alkaloids.</title>
        <authorList>
            <person name="Wang B."/>
            <person name="Shu S."/>
            <person name="Song C."/>
            <person name="Liu Y."/>
        </authorList>
    </citation>
    <scope>NUCLEOTIDE SEQUENCE [LARGE SCALE GENOMIC DNA]</scope>
    <source>
        <strain evidence="2">HL-2020</strain>
        <tissue evidence="2">Leaf</tissue>
    </source>
</reference>
<evidence type="ECO:0000313" key="2">
    <source>
        <dbReference type="EMBL" id="KAF9622242.1"/>
    </source>
</evidence>
<dbReference type="Gene3D" id="3.10.180.10">
    <property type="entry name" value="2,3-Dihydroxybiphenyl 1,2-Dioxygenase, domain 1"/>
    <property type="match status" value="1"/>
</dbReference>
<comment type="caution">
    <text evidence="2">The sequence shown here is derived from an EMBL/GenBank/DDBJ whole genome shotgun (WGS) entry which is preliminary data.</text>
</comment>
<dbReference type="EMBL" id="JADFTS010000002">
    <property type="protein sequence ID" value="KAF9622242.1"/>
    <property type="molecule type" value="Genomic_DNA"/>
</dbReference>
<dbReference type="InterPro" id="IPR052164">
    <property type="entry name" value="Anthracycline_SecMetBiosynth"/>
</dbReference>
<proteinExistence type="predicted"/>
<protein>
    <recommendedName>
        <fullName evidence="1">Glyoxalase/fosfomycin resistance/dioxygenase domain-containing protein</fullName>
    </recommendedName>
</protein>
<dbReference type="InterPro" id="IPR029068">
    <property type="entry name" value="Glyas_Bleomycin-R_OHBP_Dase"/>
</dbReference>
<gene>
    <name evidence="2" type="ORF">IFM89_030284</name>
</gene>
<dbReference type="PANTHER" id="PTHR33993">
    <property type="entry name" value="GLYOXALASE-RELATED"/>
    <property type="match status" value="1"/>
</dbReference>
<accession>A0A835IT79</accession>
<name>A0A835IT79_9MAGN</name>
<evidence type="ECO:0000259" key="1">
    <source>
        <dbReference type="Pfam" id="PF00903"/>
    </source>
</evidence>
<dbReference type="PANTHER" id="PTHR33993:SF14">
    <property type="entry name" value="GB|AAF24581.1"/>
    <property type="match status" value="1"/>
</dbReference>
<dbReference type="AlphaFoldDB" id="A0A835IT79"/>
<keyword evidence="3" id="KW-1185">Reference proteome</keyword>
<feature type="domain" description="Glyoxalase/fosfomycin resistance/dioxygenase" evidence="1">
    <location>
        <begin position="30"/>
        <end position="131"/>
    </location>
</feature>
<dbReference type="Proteomes" id="UP000631114">
    <property type="component" value="Unassembled WGS sequence"/>
</dbReference>
<dbReference type="SUPFAM" id="SSF54593">
    <property type="entry name" value="Glyoxalase/Bleomycin resistance protein/Dihydroxybiphenyl dioxygenase"/>
    <property type="match status" value="1"/>
</dbReference>
<organism evidence="2 3">
    <name type="scientific">Coptis chinensis</name>
    <dbReference type="NCBI Taxonomy" id="261450"/>
    <lineage>
        <taxon>Eukaryota</taxon>
        <taxon>Viridiplantae</taxon>
        <taxon>Streptophyta</taxon>
        <taxon>Embryophyta</taxon>
        <taxon>Tracheophyta</taxon>
        <taxon>Spermatophyta</taxon>
        <taxon>Magnoliopsida</taxon>
        <taxon>Ranunculales</taxon>
        <taxon>Ranunculaceae</taxon>
        <taxon>Coptidoideae</taxon>
        <taxon>Coptis</taxon>
    </lineage>
</organism>
<dbReference type="Pfam" id="PF00903">
    <property type="entry name" value="Glyoxalase"/>
    <property type="match status" value="1"/>
</dbReference>
<sequence length="139" mass="15570">MSSQLGRKNMGKTHLSSEKGFVFIMASFRWILQLHKDVPRAARFYSQGLDFNINVCTLRWAELQSGPLKLGLMQSNSDHVVQKGYSSLLSFTVEDINNTITKLMPLGAELDGPIKYEIYGKVAAVRCMDGHMLGLYEPA</sequence>
<dbReference type="InterPro" id="IPR004360">
    <property type="entry name" value="Glyas_Fos-R_dOase_dom"/>
</dbReference>